<dbReference type="InterPro" id="IPR053001">
    <property type="entry name" value="MNNG_permease-like"/>
</dbReference>
<keyword evidence="1" id="KW-0812">Transmembrane</keyword>
<proteinExistence type="predicted"/>
<dbReference type="AlphaFoldDB" id="A0AAD2K7R7"/>
<feature type="transmembrane region" description="Helical" evidence="1">
    <location>
        <begin position="105"/>
        <end position="128"/>
    </location>
</feature>
<evidence type="ECO:0000259" key="2">
    <source>
        <dbReference type="Pfam" id="PF12051"/>
    </source>
</evidence>
<dbReference type="InterPro" id="IPR022703">
    <property type="entry name" value="DUF3533"/>
</dbReference>
<name>A0AAD2K7R7_9AGAR</name>
<reference evidence="3" key="1">
    <citation type="submission" date="2023-11" db="EMBL/GenBank/DDBJ databases">
        <authorList>
            <person name="De Vega J J."/>
            <person name="De Vega J J."/>
        </authorList>
    </citation>
    <scope>NUCLEOTIDE SEQUENCE</scope>
</reference>
<sequence length="223" mass="25217">MARNLTQRTNINTILSTAPQLLTSPIGYTIDNIIPFNIPVAQAVTFCFVVVMANGARQAAGYDQRLKFTSVILLRFISSFVAYFIISLFYSLLSRAFQVPFPRHYGHAGFVIFWFLTWVAMMATGLALEAMITLMTIRFVPFFLIIWIISNVSTCVFPLEVLPHVYCYGYAWPFYNVEKAVRAIIFGTKNNIGLNFGVLFAWIAVSCITIPLFTFLMRRGATS</sequence>
<gene>
    <name evidence="3" type="ORF">MYCIT1_LOCUS36674</name>
</gene>
<evidence type="ECO:0000256" key="1">
    <source>
        <dbReference type="SAM" id="Phobius"/>
    </source>
</evidence>
<dbReference type="Pfam" id="PF12051">
    <property type="entry name" value="DUF3533"/>
    <property type="match status" value="1"/>
</dbReference>
<accession>A0AAD2K7R7</accession>
<organism evidence="3 4">
    <name type="scientific">Mycena citricolor</name>
    <dbReference type="NCBI Taxonomy" id="2018698"/>
    <lineage>
        <taxon>Eukaryota</taxon>
        <taxon>Fungi</taxon>
        <taxon>Dikarya</taxon>
        <taxon>Basidiomycota</taxon>
        <taxon>Agaricomycotina</taxon>
        <taxon>Agaricomycetes</taxon>
        <taxon>Agaricomycetidae</taxon>
        <taxon>Agaricales</taxon>
        <taxon>Marasmiineae</taxon>
        <taxon>Mycenaceae</taxon>
        <taxon>Mycena</taxon>
    </lineage>
</organism>
<evidence type="ECO:0000313" key="4">
    <source>
        <dbReference type="Proteomes" id="UP001295794"/>
    </source>
</evidence>
<dbReference type="Proteomes" id="UP001295794">
    <property type="component" value="Unassembled WGS sequence"/>
</dbReference>
<protein>
    <recommendedName>
        <fullName evidence="2">DUF3533 domain-containing protein</fullName>
    </recommendedName>
</protein>
<feature type="domain" description="DUF3533" evidence="2">
    <location>
        <begin position="4"/>
        <end position="207"/>
    </location>
</feature>
<feature type="transmembrane region" description="Helical" evidence="1">
    <location>
        <begin position="72"/>
        <end position="93"/>
    </location>
</feature>
<dbReference type="GO" id="GO:0016020">
    <property type="term" value="C:membrane"/>
    <property type="evidence" value="ECO:0007669"/>
    <property type="project" value="TreeGrafter"/>
</dbReference>
<dbReference type="PANTHER" id="PTHR34814">
    <property type="entry name" value="NITROSOGUANIDINE RESISTANCE PROTEIN SNG1"/>
    <property type="match status" value="1"/>
</dbReference>
<feature type="transmembrane region" description="Helical" evidence="1">
    <location>
        <begin position="196"/>
        <end position="217"/>
    </location>
</feature>
<evidence type="ECO:0000313" key="3">
    <source>
        <dbReference type="EMBL" id="CAK5283826.1"/>
    </source>
</evidence>
<keyword evidence="1" id="KW-1133">Transmembrane helix</keyword>
<dbReference type="EMBL" id="CAVNYO010000476">
    <property type="protein sequence ID" value="CAK5283826.1"/>
    <property type="molecule type" value="Genomic_DNA"/>
</dbReference>
<keyword evidence="4" id="KW-1185">Reference proteome</keyword>
<feature type="transmembrane region" description="Helical" evidence="1">
    <location>
        <begin position="33"/>
        <end position="51"/>
    </location>
</feature>
<keyword evidence="1" id="KW-0472">Membrane</keyword>
<comment type="caution">
    <text evidence="3">The sequence shown here is derived from an EMBL/GenBank/DDBJ whole genome shotgun (WGS) entry which is preliminary data.</text>
</comment>
<feature type="transmembrane region" description="Helical" evidence="1">
    <location>
        <begin position="140"/>
        <end position="159"/>
    </location>
</feature>
<dbReference type="PANTHER" id="PTHR34814:SF1">
    <property type="entry name" value="NITROSOGUANIDINE RESISTANCE PROTEIN SNG1"/>
    <property type="match status" value="1"/>
</dbReference>